<sequence length="495" mass="55583">MTDSKALVDKLWNYCNVLRDDGLSYGDYVEQLTYLLFLKMSEEQRELGLPDIVPDGLDWPSLLKLSGEALEAHYIRILNELGTTDDMLGVVFRKAQNRIQDPAKLQRLIHDLIDGETWMGLDVDVKGDAYEGLLERNAADTKSGAGQYFTPRALISAMVDVMQPTPDMRICDPACGTGGFFLAAYDYIVKNNPHLDRAQKQHLRSGAFTGWEIVENTARLCAMNMLLHGIETPESDSPIHLDDALRADPGQRFDLVLANPPFGKKSSVTIVNAEGKVDRQDMTVVREDFWASTSNKQLNFVQHMKTLLKIGGQCAVVVPDNVLFEGGAGETVRRKLLHECNVHTLLRLPTGIFYAQGVKANVLFFERKPGSATPWTKDLWIYDLRTNQHFTLKQNPLTRADLDDFVESYRPGDLDERVGTERFKRFSYDDLVARDKASLDIFWLRDESLEDTDNLPPPGVIAAEIVEDLESALEEFRALAESLEGIGIDIEGAKE</sequence>
<accession>A0A936NFY3</accession>
<comment type="caution">
    <text evidence="10">The sequence shown here is derived from an EMBL/GenBank/DDBJ whole genome shotgun (WGS) entry which is preliminary data.</text>
</comment>
<dbReference type="PRINTS" id="PR00507">
    <property type="entry name" value="N12N6MTFRASE"/>
</dbReference>
<evidence type="ECO:0000313" key="10">
    <source>
        <dbReference type="EMBL" id="MBK9298237.1"/>
    </source>
</evidence>
<feature type="domain" description="DNA methylase adenine-specific" evidence="8">
    <location>
        <begin position="123"/>
        <end position="410"/>
    </location>
</feature>
<name>A0A936NFY3_9ACTN</name>
<dbReference type="Gene3D" id="1.20.1260.30">
    <property type="match status" value="1"/>
</dbReference>
<dbReference type="GO" id="GO:0009307">
    <property type="term" value="P:DNA restriction-modification system"/>
    <property type="evidence" value="ECO:0007669"/>
    <property type="project" value="UniProtKB-KW"/>
</dbReference>
<keyword evidence="6" id="KW-0680">Restriction system</keyword>
<dbReference type="PANTHER" id="PTHR42933:SF4">
    <property type="entry name" value="TYPE I RESTRICTION ENZYME ECOKI METHYLASE SUBUNIT"/>
    <property type="match status" value="1"/>
</dbReference>
<feature type="domain" description="N6 adenine-specific DNA methyltransferase N-terminal" evidence="9">
    <location>
        <begin position="8"/>
        <end position="110"/>
    </location>
</feature>
<dbReference type="Pfam" id="PF12161">
    <property type="entry name" value="HsdM_N"/>
    <property type="match status" value="1"/>
</dbReference>
<dbReference type="InterPro" id="IPR002052">
    <property type="entry name" value="DNA_methylase_N6_adenine_CS"/>
</dbReference>
<reference evidence="10 11" key="1">
    <citation type="submission" date="2020-10" db="EMBL/GenBank/DDBJ databases">
        <title>Connecting structure to function with the recovery of over 1000 high-quality activated sludge metagenome-assembled genomes encoding full-length rRNA genes using long-read sequencing.</title>
        <authorList>
            <person name="Singleton C.M."/>
            <person name="Petriglieri F."/>
            <person name="Kristensen J.M."/>
            <person name="Kirkegaard R.H."/>
            <person name="Michaelsen T.Y."/>
            <person name="Andersen M.H."/>
            <person name="Karst S.M."/>
            <person name="Dueholm M.S."/>
            <person name="Nielsen P.H."/>
            <person name="Albertsen M."/>
        </authorList>
    </citation>
    <scope>NUCLEOTIDE SEQUENCE [LARGE SCALE GENOMIC DNA]</scope>
    <source>
        <strain evidence="10">Lyne_18-Q3-R50-59_MAXAC.006</strain>
    </source>
</reference>
<keyword evidence="5" id="KW-0949">S-adenosyl-L-methionine</keyword>
<dbReference type="InterPro" id="IPR051537">
    <property type="entry name" value="DNA_Adenine_Mtase"/>
</dbReference>
<evidence type="ECO:0000256" key="3">
    <source>
        <dbReference type="ARBA" id="ARBA00022603"/>
    </source>
</evidence>
<dbReference type="PROSITE" id="PS00092">
    <property type="entry name" value="N6_MTASE"/>
    <property type="match status" value="1"/>
</dbReference>
<evidence type="ECO:0000256" key="6">
    <source>
        <dbReference type="ARBA" id="ARBA00022747"/>
    </source>
</evidence>
<dbReference type="EC" id="2.1.1.72" evidence="2"/>
<proteinExistence type="inferred from homology"/>
<evidence type="ECO:0000256" key="5">
    <source>
        <dbReference type="ARBA" id="ARBA00022691"/>
    </source>
</evidence>
<dbReference type="InterPro" id="IPR003356">
    <property type="entry name" value="DNA_methylase_A-5"/>
</dbReference>
<keyword evidence="3 10" id="KW-0489">Methyltransferase</keyword>
<dbReference type="InterPro" id="IPR022749">
    <property type="entry name" value="D12N6_MeTrfase_N"/>
</dbReference>
<protein>
    <recommendedName>
        <fullName evidence="2">site-specific DNA-methyltransferase (adenine-specific)</fullName>
        <ecNumber evidence="2">2.1.1.72</ecNumber>
    </recommendedName>
</protein>
<dbReference type="Pfam" id="PF02384">
    <property type="entry name" value="N6_Mtase"/>
    <property type="match status" value="1"/>
</dbReference>
<dbReference type="GO" id="GO:0008170">
    <property type="term" value="F:N-methyltransferase activity"/>
    <property type="evidence" value="ECO:0007669"/>
    <property type="project" value="InterPro"/>
</dbReference>
<evidence type="ECO:0000256" key="1">
    <source>
        <dbReference type="ARBA" id="ARBA00006594"/>
    </source>
</evidence>
<keyword evidence="4" id="KW-0808">Transferase</keyword>
<evidence type="ECO:0000256" key="7">
    <source>
        <dbReference type="ARBA" id="ARBA00047942"/>
    </source>
</evidence>
<comment type="similarity">
    <text evidence="1">Belongs to the N(4)/N(6)-methyltransferase family.</text>
</comment>
<dbReference type="GO" id="GO:0003677">
    <property type="term" value="F:DNA binding"/>
    <property type="evidence" value="ECO:0007669"/>
    <property type="project" value="InterPro"/>
</dbReference>
<dbReference type="InterPro" id="IPR038333">
    <property type="entry name" value="T1MK-like_N_sf"/>
</dbReference>
<evidence type="ECO:0000259" key="8">
    <source>
        <dbReference type="Pfam" id="PF02384"/>
    </source>
</evidence>
<dbReference type="Proteomes" id="UP000727993">
    <property type="component" value="Unassembled WGS sequence"/>
</dbReference>
<dbReference type="AlphaFoldDB" id="A0A936NFY3"/>
<organism evidence="10 11">
    <name type="scientific">Candidatus Neomicrothrix subdominans</name>
    <dbReference type="NCBI Taxonomy" id="2954438"/>
    <lineage>
        <taxon>Bacteria</taxon>
        <taxon>Bacillati</taxon>
        <taxon>Actinomycetota</taxon>
        <taxon>Acidimicrobiia</taxon>
        <taxon>Acidimicrobiales</taxon>
        <taxon>Microthrixaceae</taxon>
        <taxon>Candidatus Neomicrothrix</taxon>
    </lineage>
</organism>
<dbReference type="PANTHER" id="PTHR42933">
    <property type="entry name" value="SLR6095 PROTEIN"/>
    <property type="match status" value="1"/>
</dbReference>
<dbReference type="SUPFAM" id="SSF53335">
    <property type="entry name" value="S-adenosyl-L-methionine-dependent methyltransferases"/>
    <property type="match status" value="1"/>
</dbReference>
<dbReference type="GO" id="GO:0032259">
    <property type="term" value="P:methylation"/>
    <property type="evidence" value="ECO:0007669"/>
    <property type="project" value="UniProtKB-KW"/>
</dbReference>
<dbReference type="Gene3D" id="3.40.50.150">
    <property type="entry name" value="Vaccinia Virus protein VP39"/>
    <property type="match status" value="1"/>
</dbReference>
<evidence type="ECO:0000256" key="4">
    <source>
        <dbReference type="ARBA" id="ARBA00022679"/>
    </source>
</evidence>
<dbReference type="EMBL" id="JADJZA010000008">
    <property type="protein sequence ID" value="MBK9298237.1"/>
    <property type="molecule type" value="Genomic_DNA"/>
</dbReference>
<evidence type="ECO:0000313" key="11">
    <source>
        <dbReference type="Proteomes" id="UP000727993"/>
    </source>
</evidence>
<gene>
    <name evidence="10" type="ORF">IPN02_15645</name>
</gene>
<dbReference type="InterPro" id="IPR029063">
    <property type="entry name" value="SAM-dependent_MTases_sf"/>
</dbReference>
<comment type="catalytic activity">
    <reaction evidence="7">
        <text>a 2'-deoxyadenosine in DNA + S-adenosyl-L-methionine = an N(6)-methyl-2'-deoxyadenosine in DNA + S-adenosyl-L-homocysteine + H(+)</text>
        <dbReference type="Rhea" id="RHEA:15197"/>
        <dbReference type="Rhea" id="RHEA-COMP:12418"/>
        <dbReference type="Rhea" id="RHEA-COMP:12419"/>
        <dbReference type="ChEBI" id="CHEBI:15378"/>
        <dbReference type="ChEBI" id="CHEBI:57856"/>
        <dbReference type="ChEBI" id="CHEBI:59789"/>
        <dbReference type="ChEBI" id="CHEBI:90615"/>
        <dbReference type="ChEBI" id="CHEBI:90616"/>
        <dbReference type="EC" id="2.1.1.72"/>
    </reaction>
</comment>
<dbReference type="GO" id="GO:0009007">
    <property type="term" value="F:site-specific DNA-methyltransferase (adenine-specific) activity"/>
    <property type="evidence" value="ECO:0007669"/>
    <property type="project" value="UniProtKB-EC"/>
</dbReference>
<evidence type="ECO:0000259" key="9">
    <source>
        <dbReference type="Pfam" id="PF12161"/>
    </source>
</evidence>
<evidence type="ECO:0000256" key="2">
    <source>
        <dbReference type="ARBA" id="ARBA00011900"/>
    </source>
</evidence>